<dbReference type="SUPFAM" id="SSF56204">
    <property type="entry name" value="Hect, E3 ligase catalytic domain"/>
    <property type="match status" value="1"/>
</dbReference>
<gene>
    <name evidence="7" type="ORF">Nepgr_032110</name>
</gene>
<reference evidence="7" key="1">
    <citation type="submission" date="2023-05" db="EMBL/GenBank/DDBJ databases">
        <title>Nepenthes gracilis genome sequencing.</title>
        <authorList>
            <person name="Fukushima K."/>
        </authorList>
    </citation>
    <scope>NUCLEOTIDE SEQUENCE</scope>
    <source>
        <strain evidence="7">SING2019-196</strain>
    </source>
</reference>
<evidence type="ECO:0000313" key="7">
    <source>
        <dbReference type="EMBL" id="GMH30267.1"/>
    </source>
</evidence>
<evidence type="ECO:0000256" key="1">
    <source>
        <dbReference type="ARBA" id="ARBA00000885"/>
    </source>
</evidence>
<dbReference type="InterPro" id="IPR035983">
    <property type="entry name" value="Hect_E3_ubiquitin_ligase"/>
</dbReference>
<dbReference type="Gene3D" id="3.30.2160.10">
    <property type="entry name" value="Hect, E3 ligase catalytic domain"/>
    <property type="match status" value="1"/>
</dbReference>
<protein>
    <recommendedName>
        <fullName evidence="3">HECT-type E3 ubiquitin transferase</fullName>
        <ecNumber evidence="3">2.3.2.26</ecNumber>
    </recommendedName>
</protein>
<dbReference type="Proteomes" id="UP001279734">
    <property type="component" value="Unassembled WGS sequence"/>
</dbReference>
<comment type="catalytic activity">
    <reaction evidence="1">
        <text>S-ubiquitinyl-[E2 ubiquitin-conjugating enzyme]-L-cysteine + [acceptor protein]-L-lysine = [E2 ubiquitin-conjugating enzyme]-L-cysteine + N(6)-ubiquitinyl-[acceptor protein]-L-lysine.</text>
        <dbReference type="EC" id="2.3.2.26"/>
    </reaction>
</comment>
<keyword evidence="8" id="KW-1185">Reference proteome</keyword>
<sequence>MDSCKQILEMDAEFIDLDAFGLTSIGEVEELGSVKVIELCRRGKSIVVNRNNREKYISLLIWNCCVASMDEQVKQFA</sequence>
<dbReference type="PANTHER" id="PTHR11254:SF424">
    <property type="entry name" value="E3 UBIQUITIN-PROTEIN LIGASE UPL5"/>
    <property type="match status" value="1"/>
</dbReference>
<dbReference type="EMBL" id="BSYO01000038">
    <property type="protein sequence ID" value="GMH30267.1"/>
    <property type="molecule type" value="Genomic_DNA"/>
</dbReference>
<feature type="domain" description="HECT" evidence="6">
    <location>
        <begin position="2"/>
        <end position="76"/>
    </location>
</feature>
<keyword evidence="5" id="KW-0833">Ubl conjugation pathway</keyword>
<proteinExistence type="predicted"/>
<dbReference type="GO" id="GO:0061630">
    <property type="term" value="F:ubiquitin protein ligase activity"/>
    <property type="evidence" value="ECO:0007669"/>
    <property type="project" value="UniProtKB-EC"/>
</dbReference>
<evidence type="ECO:0000256" key="3">
    <source>
        <dbReference type="ARBA" id="ARBA00012485"/>
    </source>
</evidence>
<dbReference type="InterPro" id="IPR050409">
    <property type="entry name" value="E3_ubiq-protein_ligase"/>
</dbReference>
<evidence type="ECO:0000256" key="4">
    <source>
        <dbReference type="ARBA" id="ARBA00022679"/>
    </source>
</evidence>
<organism evidence="7 8">
    <name type="scientific">Nepenthes gracilis</name>
    <name type="common">Slender pitcher plant</name>
    <dbReference type="NCBI Taxonomy" id="150966"/>
    <lineage>
        <taxon>Eukaryota</taxon>
        <taxon>Viridiplantae</taxon>
        <taxon>Streptophyta</taxon>
        <taxon>Embryophyta</taxon>
        <taxon>Tracheophyta</taxon>
        <taxon>Spermatophyta</taxon>
        <taxon>Magnoliopsida</taxon>
        <taxon>eudicotyledons</taxon>
        <taxon>Gunneridae</taxon>
        <taxon>Pentapetalae</taxon>
        <taxon>Caryophyllales</taxon>
        <taxon>Nepenthaceae</taxon>
        <taxon>Nepenthes</taxon>
    </lineage>
</organism>
<evidence type="ECO:0000256" key="5">
    <source>
        <dbReference type="ARBA" id="ARBA00022786"/>
    </source>
</evidence>
<dbReference type="EC" id="2.3.2.26" evidence="3"/>
<evidence type="ECO:0000259" key="6">
    <source>
        <dbReference type="Pfam" id="PF00632"/>
    </source>
</evidence>
<dbReference type="Pfam" id="PF00632">
    <property type="entry name" value="HECT"/>
    <property type="match status" value="1"/>
</dbReference>
<keyword evidence="4" id="KW-0808">Transferase</keyword>
<dbReference type="GO" id="GO:0005737">
    <property type="term" value="C:cytoplasm"/>
    <property type="evidence" value="ECO:0007669"/>
    <property type="project" value="TreeGrafter"/>
</dbReference>
<dbReference type="InterPro" id="IPR000569">
    <property type="entry name" value="HECT_dom"/>
</dbReference>
<name>A0AAD3Y5E2_NEPGR</name>
<dbReference type="AlphaFoldDB" id="A0AAD3Y5E2"/>
<dbReference type="GO" id="GO:0006511">
    <property type="term" value="P:ubiquitin-dependent protein catabolic process"/>
    <property type="evidence" value="ECO:0007669"/>
    <property type="project" value="TreeGrafter"/>
</dbReference>
<accession>A0AAD3Y5E2</accession>
<comment type="caution">
    <text evidence="7">The sequence shown here is derived from an EMBL/GenBank/DDBJ whole genome shotgun (WGS) entry which is preliminary data.</text>
</comment>
<evidence type="ECO:0000256" key="2">
    <source>
        <dbReference type="ARBA" id="ARBA00004906"/>
    </source>
</evidence>
<comment type="pathway">
    <text evidence="2">Protein modification; protein ubiquitination.</text>
</comment>
<evidence type="ECO:0000313" key="8">
    <source>
        <dbReference type="Proteomes" id="UP001279734"/>
    </source>
</evidence>
<dbReference type="GO" id="GO:0000209">
    <property type="term" value="P:protein polyubiquitination"/>
    <property type="evidence" value="ECO:0007669"/>
    <property type="project" value="TreeGrafter"/>
</dbReference>
<dbReference type="PANTHER" id="PTHR11254">
    <property type="entry name" value="HECT DOMAIN UBIQUITIN-PROTEIN LIGASE"/>
    <property type="match status" value="1"/>
</dbReference>